<feature type="region of interest" description="Disordered" evidence="1">
    <location>
        <begin position="1"/>
        <end position="31"/>
    </location>
</feature>
<accession>A0A9P0AME4</accession>
<evidence type="ECO:0000256" key="1">
    <source>
        <dbReference type="SAM" id="MobiDB-lite"/>
    </source>
</evidence>
<dbReference type="Proteomes" id="UP001152759">
    <property type="component" value="Chromosome 8"/>
</dbReference>
<reference evidence="2" key="1">
    <citation type="submission" date="2021-12" db="EMBL/GenBank/DDBJ databases">
        <authorList>
            <person name="King R."/>
        </authorList>
    </citation>
    <scope>NUCLEOTIDE SEQUENCE</scope>
</reference>
<dbReference type="AlphaFoldDB" id="A0A9P0AME4"/>
<name>A0A9P0AME4_BEMTA</name>
<dbReference type="InterPro" id="IPR031983">
    <property type="entry name" value="DUF4786"/>
</dbReference>
<dbReference type="EMBL" id="OU963869">
    <property type="protein sequence ID" value="CAH0394678.1"/>
    <property type="molecule type" value="Genomic_DNA"/>
</dbReference>
<feature type="region of interest" description="Disordered" evidence="1">
    <location>
        <begin position="256"/>
        <end position="284"/>
    </location>
</feature>
<protein>
    <submittedName>
        <fullName evidence="2">Uncharacterized protein</fullName>
    </submittedName>
</protein>
<keyword evidence="3" id="KW-1185">Reference proteome</keyword>
<organism evidence="2 3">
    <name type="scientific">Bemisia tabaci</name>
    <name type="common">Sweetpotato whitefly</name>
    <name type="synonym">Aleurodes tabaci</name>
    <dbReference type="NCBI Taxonomy" id="7038"/>
    <lineage>
        <taxon>Eukaryota</taxon>
        <taxon>Metazoa</taxon>
        <taxon>Ecdysozoa</taxon>
        <taxon>Arthropoda</taxon>
        <taxon>Hexapoda</taxon>
        <taxon>Insecta</taxon>
        <taxon>Pterygota</taxon>
        <taxon>Neoptera</taxon>
        <taxon>Paraneoptera</taxon>
        <taxon>Hemiptera</taxon>
        <taxon>Sternorrhyncha</taxon>
        <taxon>Aleyrodoidea</taxon>
        <taxon>Aleyrodidae</taxon>
        <taxon>Aleyrodinae</taxon>
        <taxon>Bemisia</taxon>
    </lineage>
</organism>
<evidence type="ECO:0000313" key="3">
    <source>
        <dbReference type="Proteomes" id="UP001152759"/>
    </source>
</evidence>
<proteinExistence type="predicted"/>
<sequence>MHRFRTLIADQSEEDPGPTTVSLPQQPARQNRQLTHCQVPSHLLTKMEPSPLRPRHNHHTCEPRTRMTSEWLIGVICVLLSIAPSYGFPTPSTSATASSETSGRKGKALDFTNLDIFASSDYNNLADDIDSVYYDQLGSDAVKNYAANYDAELAANDELSRARPTSIRGDSNIYYIRLPPTPYMFVPGVGYVSQPPNLRLPPVVQSEPQSPIVNVPVNFVSNGKPTGIYTIEHDKPVWPKPMQNQWTTPAPAPQWGWQQNQSWQQRPTQNDVRPAVIKPPKKPGDSDLYYLNKGPYKFNGRPTDIFLLRNAPPTINFI</sequence>
<feature type="compositionally biased region" description="Polar residues" evidence="1">
    <location>
        <begin position="19"/>
        <end position="31"/>
    </location>
</feature>
<feature type="compositionally biased region" description="Low complexity" evidence="1">
    <location>
        <begin position="256"/>
        <end position="269"/>
    </location>
</feature>
<gene>
    <name evidence="2" type="ORF">BEMITA_LOCUS12948</name>
</gene>
<evidence type="ECO:0000313" key="2">
    <source>
        <dbReference type="EMBL" id="CAH0394678.1"/>
    </source>
</evidence>
<dbReference type="Pfam" id="PF16027">
    <property type="entry name" value="DUF4786"/>
    <property type="match status" value="1"/>
</dbReference>